<dbReference type="EMBL" id="DTKL01000065">
    <property type="protein sequence ID" value="HGY95088.1"/>
    <property type="molecule type" value="Genomic_DNA"/>
</dbReference>
<dbReference type="Gene3D" id="3.60.15.10">
    <property type="entry name" value="Ribonuclease Z/Hydroxyacylglutathione hydrolase-like"/>
    <property type="match status" value="1"/>
</dbReference>
<dbReference type="Pfam" id="PF00753">
    <property type="entry name" value="Lactamase_B"/>
    <property type="match status" value="1"/>
</dbReference>
<keyword evidence="3 6" id="KW-0378">Hydrolase</keyword>
<dbReference type="InterPro" id="IPR051013">
    <property type="entry name" value="MBL_superfamily_lactonases"/>
</dbReference>
<keyword evidence="2" id="KW-0479">Metal-binding</keyword>
<dbReference type="SUPFAM" id="SSF56281">
    <property type="entry name" value="Metallo-hydrolase/oxidoreductase"/>
    <property type="match status" value="1"/>
</dbReference>
<reference evidence="6" key="1">
    <citation type="journal article" date="2020" name="mSystems">
        <title>Genome- and Community-Level Interaction Insights into Carbon Utilization and Element Cycling Functions of Hydrothermarchaeota in Hydrothermal Sediment.</title>
        <authorList>
            <person name="Zhou Z."/>
            <person name="Liu Y."/>
            <person name="Xu W."/>
            <person name="Pan J."/>
            <person name="Luo Z.H."/>
            <person name="Li M."/>
        </authorList>
    </citation>
    <scope>NUCLEOTIDE SEQUENCE [LARGE SCALE GENOMIC DNA]</scope>
    <source>
        <strain evidence="6">SpSt-855</strain>
    </source>
</reference>
<organism evidence="6">
    <name type="scientific">Acidobacterium capsulatum</name>
    <dbReference type="NCBI Taxonomy" id="33075"/>
    <lineage>
        <taxon>Bacteria</taxon>
        <taxon>Pseudomonadati</taxon>
        <taxon>Acidobacteriota</taxon>
        <taxon>Terriglobia</taxon>
        <taxon>Terriglobales</taxon>
        <taxon>Acidobacteriaceae</taxon>
        <taxon>Acidobacterium</taxon>
    </lineage>
</organism>
<evidence type="ECO:0000259" key="5">
    <source>
        <dbReference type="SMART" id="SM00849"/>
    </source>
</evidence>
<keyword evidence="4" id="KW-0862">Zinc</keyword>
<evidence type="ECO:0000313" key="6">
    <source>
        <dbReference type="EMBL" id="HGY95088.1"/>
    </source>
</evidence>
<dbReference type="GO" id="GO:0016787">
    <property type="term" value="F:hydrolase activity"/>
    <property type="evidence" value="ECO:0007669"/>
    <property type="project" value="UniProtKB-KW"/>
</dbReference>
<gene>
    <name evidence="6" type="ORF">ENW50_10475</name>
</gene>
<dbReference type="InterPro" id="IPR036866">
    <property type="entry name" value="RibonucZ/Hydroxyglut_hydro"/>
</dbReference>
<proteinExistence type="inferred from homology"/>
<name>A0A7V4XTT4_9BACT</name>
<comment type="caution">
    <text evidence="6">The sequence shown here is derived from an EMBL/GenBank/DDBJ whole genome shotgun (WGS) entry which is preliminary data.</text>
</comment>
<dbReference type="PANTHER" id="PTHR42978">
    <property type="entry name" value="QUORUM-QUENCHING LACTONASE YTNP-RELATED-RELATED"/>
    <property type="match status" value="1"/>
</dbReference>
<dbReference type="SMART" id="SM00849">
    <property type="entry name" value="Lactamase_B"/>
    <property type="match status" value="1"/>
</dbReference>
<evidence type="ECO:0000256" key="2">
    <source>
        <dbReference type="ARBA" id="ARBA00022723"/>
    </source>
</evidence>
<evidence type="ECO:0000256" key="4">
    <source>
        <dbReference type="ARBA" id="ARBA00022833"/>
    </source>
</evidence>
<sequence>MAHPEALSHPAEQANTHEPVRGRTTVGDFELTVVSDGHYFLDGGAMFGVVPKPMWEKRAPADAQNRILLGTNTVIVRTGQHTVAIETGLGNKMNEKMRAIFEAKEQLPRALEAAGVRPEEVDVVINTHLHFDHCGWNTTKLPDGRIVPTFPNARYFAHRGEVAHGHLQLERDAVSYNSPNYDPLVESGQMTLLDTRPNEVTEIVPGISVECYPGHTSQLLAVNIDSAGQRGCYISDLIPTSAHLDITWVMGYDLDPLTCIEQRKRFYQRAIPEQWLVLFTHDHHVPFGHVDLNEKGKPVMRQSD</sequence>
<dbReference type="GO" id="GO:0046872">
    <property type="term" value="F:metal ion binding"/>
    <property type="evidence" value="ECO:0007669"/>
    <property type="project" value="UniProtKB-KW"/>
</dbReference>
<protein>
    <submittedName>
        <fullName evidence="6">MBL fold metallo-hydrolase</fullName>
    </submittedName>
</protein>
<evidence type="ECO:0000256" key="1">
    <source>
        <dbReference type="ARBA" id="ARBA00007749"/>
    </source>
</evidence>
<dbReference type="AlphaFoldDB" id="A0A7V4XTT4"/>
<evidence type="ECO:0000256" key="3">
    <source>
        <dbReference type="ARBA" id="ARBA00022801"/>
    </source>
</evidence>
<accession>A0A7V4XTT4</accession>
<feature type="domain" description="Metallo-beta-lactamase" evidence="5">
    <location>
        <begin position="70"/>
        <end position="281"/>
    </location>
</feature>
<comment type="similarity">
    <text evidence="1">Belongs to the metallo-beta-lactamase superfamily.</text>
</comment>
<dbReference type="InterPro" id="IPR001279">
    <property type="entry name" value="Metallo-B-lactamas"/>
</dbReference>
<dbReference type="PANTHER" id="PTHR42978:SF6">
    <property type="entry name" value="QUORUM-QUENCHING LACTONASE YTNP-RELATED"/>
    <property type="match status" value="1"/>
</dbReference>